<feature type="transmembrane region" description="Helical" evidence="1">
    <location>
        <begin position="53"/>
        <end position="73"/>
    </location>
</feature>
<name>A0A0A3IAJ5_9BACL</name>
<feature type="domain" description="DUF5658" evidence="2">
    <location>
        <begin position="15"/>
        <end position="107"/>
    </location>
</feature>
<dbReference type="Pfam" id="PF18902">
    <property type="entry name" value="DUF5658"/>
    <property type="match status" value="1"/>
</dbReference>
<reference evidence="3 4" key="1">
    <citation type="submission" date="2014-02" db="EMBL/GenBank/DDBJ databases">
        <title>Draft genome sequence of Lysinibacillus manganicus DSM 26584T.</title>
        <authorList>
            <person name="Zhang F."/>
            <person name="Wang G."/>
            <person name="Zhang L."/>
        </authorList>
    </citation>
    <scope>NUCLEOTIDE SEQUENCE [LARGE SCALE GENOMIC DNA]</scope>
    <source>
        <strain evidence="3 4">DSM 26584</strain>
    </source>
</reference>
<evidence type="ECO:0000313" key="4">
    <source>
        <dbReference type="Proteomes" id="UP000030416"/>
    </source>
</evidence>
<keyword evidence="1" id="KW-0472">Membrane</keyword>
<dbReference type="InterPro" id="IPR043717">
    <property type="entry name" value="DUF5658"/>
</dbReference>
<feature type="transmembrane region" description="Helical" evidence="1">
    <location>
        <begin position="85"/>
        <end position="106"/>
    </location>
</feature>
<evidence type="ECO:0000313" key="3">
    <source>
        <dbReference type="EMBL" id="KGR79808.1"/>
    </source>
</evidence>
<dbReference type="AlphaFoldDB" id="A0A0A3IAJ5"/>
<dbReference type="eggNOG" id="ENOG5030C0S">
    <property type="taxonomic scope" value="Bacteria"/>
</dbReference>
<gene>
    <name evidence="3" type="ORF">CD29_04550</name>
</gene>
<evidence type="ECO:0000259" key="2">
    <source>
        <dbReference type="Pfam" id="PF18902"/>
    </source>
</evidence>
<proteinExistence type="predicted"/>
<accession>A0A0A3IAJ5</accession>
<evidence type="ECO:0000256" key="1">
    <source>
        <dbReference type="SAM" id="Phobius"/>
    </source>
</evidence>
<keyword evidence="4" id="KW-1185">Reference proteome</keyword>
<comment type="caution">
    <text evidence="3">The sequence shown here is derived from an EMBL/GenBank/DDBJ whole genome shotgun (WGS) entry which is preliminary data.</text>
</comment>
<dbReference type="EMBL" id="JPVN01000004">
    <property type="protein sequence ID" value="KGR79808.1"/>
    <property type="molecule type" value="Genomic_DNA"/>
</dbReference>
<dbReference type="Proteomes" id="UP000030416">
    <property type="component" value="Unassembled WGS sequence"/>
</dbReference>
<dbReference type="OrthoDB" id="2084666at2"/>
<protein>
    <recommendedName>
        <fullName evidence="2">DUF5658 domain-containing protein</fullName>
    </recommendedName>
</protein>
<organism evidence="3 4">
    <name type="scientific">Ureibacillus manganicus DSM 26584</name>
    <dbReference type="NCBI Taxonomy" id="1384049"/>
    <lineage>
        <taxon>Bacteria</taxon>
        <taxon>Bacillati</taxon>
        <taxon>Bacillota</taxon>
        <taxon>Bacilli</taxon>
        <taxon>Bacillales</taxon>
        <taxon>Caryophanaceae</taxon>
        <taxon>Ureibacillus</taxon>
    </lineage>
</organism>
<dbReference type="RefSeq" id="WP_036183327.1">
    <property type="nucleotide sequence ID" value="NZ_AVDA01000004.1"/>
</dbReference>
<sequence length="109" mass="12662">MENKNKFTILALGLLVSLLNIFDGLATNYGYSYNFIEELNPLMNHILTISPELFLIFKFLFSILIIILSFAVYYKSNERFQRSFVMSLAGISVIYIGISIMHIYWLSYV</sequence>
<keyword evidence="1" id="KW-1133">Transmembrane helix</keyword>
<keyword evidence="1" id="KW-0812">Transmembrane</keyword>